<dbReference type="NCBIfam" id="NF004147">
    <property type="entry name" value="PRK05621.2-1"/>
    <property type="match status" value="1"/>
</dbReference>
<evidence type="ECO:0000256" key="4">
    <source>
        <dbReference type="ARBA" id="ARBA00022448"/>
    </source>
</evidence>
<dbReference type="GO" id="GO:0045259">
    <property type="term" value="C:proton-transporting ATP synthase complex"/>
    <property type="evidence" value="ECO:0007669"/>
    <property type="project" value="UniProtKB-KW"/>
</dbReference>
<dbReference type="RefSeq" id="WP_003685874.1">
    <property type="nucleotide sequence ID" value="NZ_AP024320.1"/>
</dbReference>
<evidence type="ECO:0000256" key="11">
    <source>
        <dbReference type="HAMAP-Rule" id="MF_00815"/>
    </source>
</evidence>
<evidence type="ECO:0000313" key="17">
    <source>
        <dbReference type="Proteomes" id="UP000094714"/>
    </source>
</evidence>
<dbReference type="Proteomes" id="UP000503169">
    <property type="component" value="Chromosome"/>
</dbReference>
<dbReference type="PATRIC" id="fig|1613.112.peg.1390"/>
<comment type="subcellular location">
    <subcellularLocation>
        <location evidence="11">Cell membrane</location>
        <topology evidence="11">Peripheral membrane protein</topology>
    </subcellularLocation>
    <subcellularLocation>
        <location evidence="2">Membrane</location>
        <topology evidence="2">Peripheral membrane protein</topology>
    </subcellularLocation>
</comment>
<dbReference type="GO" id="GO:0005886">
    <property type="term" value="C:plasma membrane"/>
    <property type="evidence" value="ECO:0007669"/>
    <property type="project" value="UniProtKB-SubCell"/>
</dbReference>
<dbReference type="CDD" id="cd12151">
    <property type="entry name" value="F1-ATPase_gamma"/>
    <property type="match status" value="1"/>
</dbReference>
<evidence type="ECO:0000256" key="9">
    <source>
        <dbReference type="ARBA" id="ARBA00023196"/>
    </source>
</evidence>
<evidence type="ECO:0000313" key="15">
    <source>
        <dbReference type="EMBL" id="PNV57559.1"/>
    </source>
</evidence>
<evidence type="ECO:0000256" key="5">
    <source>
        <dbReference type="ARBA" id="ARBA00022475"/>
    </source>
</evidence>
<dbReference type="OrthoDB" id="9812769at2"/>
<keyword evidence="8 11" id="KW-0472">Membrane</keyword>
<reference evidence="12 17" key="1">
    <citation type="submission" date="2016-09" db="EMBL/GenBank/DDBJ databases">
        <title>Genome Sequence of the Lactobacillus fermentum strain NCC2970 (CNCM I-5068).</title>
        <authorList>
            <person name="Barretto C."/>
            <person name="Ngom-Bru C."/>
            <person name="Genevaz A."/>
            <person name="Fournier C."/>
            <person name="Moine D."/>
            <person name="Kassam M."/>
            <person name="Iltis A."/>
            <person name="Sagory-Zalkind P."/>
            <person name="Faucherand G."/>
            <person name="Descombes P."/>
            <person name="Duboux S."/>
        </authorList>
    </citation>
    <scope>NUCLEOTIDE SEQUENCE [LARGE SCALE GENOMIC DNA]</scope>
    <source>
        <strain evidence="12 17">NCC2970</strain>
    </source>
</reference>
<accession>A0A0F4HDT4</accession>
<keyword evidence="6 11" id="KW-0375">Hydrogen ion transport</keyword>
<dbReference type="InterPro" id="IPR000131">
    <property type="entry name" value="ATP_synth_F1_gsu"/>
</dbReference>
<dbReference type="GeneID" id="83715232"/>
<evidence type="ECO:0000313" key="19">
    <source>
        <dbReference type="Proteomes" id="UP000236514"/>
    </source>
</evidence>
<evidence type="ECO:0000256" key="6">
    <source>
        <dbReference type="ARBA" id="ARBA00022781"/>
    </source>
</evidence>
<evidence type="ECO:0000313" key="20">
    <source>
        <dbReference type="Proteomes" id="UP000466799"/>
    </source>
</evidence>
<dbReference type="Gene3D" id="1.10.287.80">
    <property type="entry name" value="ATP synthase, gamma subunit, helix hairpin domain"/>
    <property type="match status" value="1"/>
</dbReference>
<evidence type="ECO:0000256" key="8">
    <source>
        <dbReference type="ARBA" id="ARBA00023136"/>
    </source>
</evidence>
<evidence type="ECO:0000313" key="21">
    <source>
        <dbReference type="Proteomes" id="UP000503169"/>
    </source>
</evidence>
<dbReference type="Pfam" id="PF00231">
    <property type="entry name" value="ATP-synt"/>
    <property type="match status" value="1"/>
</dbReference>
<keyword evidence="7 11" id="KW-0406">Ion transport</keyword>
<evidence type="ECO:0000313" key="12">
    <source>
        <dbReference type="EMBL" id="AOR74780.1"/>
    </source>
</evidence>
<evidence type="ECO:0000313" key="16">
    <source>
        <dbReference type="EMBL" id="QIX58088.1"/>
    </source>
</evidence>
<dbReference type="EMBL" id="CP017151">
    <property type="protein sequence ID" value="AOR74780.1"/>
    <property type="molecule type" value="Genomic_DNA"/>
</dbReference>
<dbReference type="EMBL" id="POTQ01000015">
    <property type="protein sequence ID" value="PNV57559.1"/>
    <property type="molecule type" value="Genomic_DNA"/>
</dbReference>
<dbReference type="InterPro" id="IPR035968">
    <property type="entry name" value="ATP_synth_F1_ATPase_gsu"/>
</dbReference>
<keyword evidence="4 11" id="KW-0813">Transport</keyword>
<name>A0A0F4HDT4_LIMFE</name>
<organism evidence="12 17">
    <name type="scientific">Limosilactobacillus fermentum</name>
    <name type="common">Lactobacillus fermentum</name>
    <dbReference type="NCBI Taxonomy" id="1613"/>
    <lineage>
        <taxon>Bacteria</taxon>
        <taxon>Bacillati</taxon>
        <taxon>Bacillota</taxon>
        <taxon>Bacilli</taxon>
        <taxon>Lactobacillales</taxon>
        <taxon>Lactobacillaceae</taxon>
        <taxon>Limosilactobacillus</taxon>
    </lineage>
</organism>
<evidence type="ECO:0000256" key="10">
    <source>
        <dbReference type="ARBA" id="ARBA00023310"/>
    </source>
</evidence>
<dbReference type="SUPFAM" id="SSF52943">
    <property type="entry name" value="ATP synthase (F1-ATPase), gamma subunit"/>
    <property type="match status" value="1"/>
</dbReference>
<dbReference type="EMBL" id="CP050919">
    <property type="protein sequence ID" value="QIX58088.1"/>
    <property type="molecule type" value="Genomic_DNA"/>
</dbReference>
<evidence type="ECO:0000313" key="13">
    <source>
        <dbReference type="EMBL" id="APU45443.1"/>
    </source>
</evidence>
<reference evidence="16 21" key="5">
    <citation type="submission" date="2020-04" db="EMBL/GenBank/DDBJ databases">
        <title>Novel strain L. Fermentum HFD1 producer antibacterial peptides.</title>
        <authorList>
            <person name="Ozhegov G.D."/>
            <person name="Pavlova A.S."/>
            <person name="Zhuravleva D.E."/>
            <person name="Gogoleva N.V."/>
            <person name="Shagimardanova E.I."/>
            <person name="Markelova M.I."/>
            <person name="Yarullina D.R."/>
            <person name="Kayumov A.R."/>
        </authorList>
    </citation>
    <scope>NUCLEOTIDE SEQUENCE [LARGE SCALE GENOMIC DNA]</scope>
    <source>
        <strain evidence="16 21">HFD1</strain>
    </source>
</reference>
<dbReference type="GO" id="GO:0042777">
    <property type="term" value="P:proton motive force-driven plasma membrane ATP synthesis"/>
    <property type="evidence" value="ECO:0007669"/>
    <property type="project" value="UniProtKB-UniRule"/>
</dbReference>
<keyword evidence="5 11" id="KW-1003">Cell membrane</keyword>
<reference evidence="15 19" key="3">
    <citation type="submission" date="2018-01" db="EMBL/GenBank/DDBJ databases">
        <title>Draft genome sequence of the feruloyl esterase-producing strain Lactobacillus fermentum CRL 1446, isolated from artisanal goat milk cheese.</title>
        <authorList>
            <person name="Abeijon Mukdsi M.C."/>
            <person name="Saavedra L."/>
            <person name="Gauffin Cano M.P."/>
            <person name="Hebert E.M."/>
            <person name="Medina R.B."/>
        </authorList>
    </citation>
    <scope>NUCLEOTIDE SEQUENCE [LARGE SCALE GENOMIC DNA]</scope>
    <source>
        <strain evidence="15 19">CRL 1446</strain>
    </source>
</reference>
<gene>
    <name evidence="11 16" type="primary">atpG</name>
    <name evidence="13" type="ORF">BUW47_02840</name>
    <name evidence="15" type="ORF">C1Y38_07470</name>
    <name evidence="14" type="ORF">GC247_07125</name>
    <name evidence="16" type="ORF">HCY95_00502</name>
    <name evidence="12" type="ORF">LACFE_CDS1329</name>
</gene>
<comment type="function">
    <text evidence="1 11">Produces ATP from ADP in the presence of a proton gradient across the membrane. The gamma chain is believed to be important in regulating ATPase activity and the flow of protons through the CF(0) complex.</text>
</comment>
<dbReference type="EMBL" id="WHJL01000082">
    <property type="protein sequence ID" value="MPQ35646.1"/>
    <property type="molecule type" value="Genomic_DNA"/>
</dbReference>
<proteinExistence type="inferred from homology"/>
<evidence type="ECO:0000313" key="14">
    <source>
        <dbReference type="EMBL" id="MPQ35646.1"/>
    </source>
</evidence>
<dbReference type="PANTHER" id="PTHR11693:SF22">
    <property type="entry name" value="ATP SYNTHASE SUBUNIT GAMMA, MITOCHONDRIAL"/>
    <property type="match status" value="1"/>
</dbReference>
<dbReference type="PANTHER" id="PTHR11693">
    <property type="entry name" value="ATP SYNTHASE GAMMA CHAIN"/>
    <property type="match status" value="1"/>
</dbReference>
<keyword evidence="10 11" id="KW-0066">ATP synthesis</keyword>
<dbReference type="Proteomes" id="UP000466799">
    <property type="component" value="Unassembled WGS sequence"/>
</dbReference>
<dbReference type="GO" id="GO:0046933">
    <property type="term" value="F:proton-transporting ATP synthase activity, rotational mechanism"/>
    <property type="evidence" value="ECO:0007669"/>
    <property type="project" value="UniProtKB-UniRule"/>
</dbReference>
<evidence type="ECO:0000256" key="1">
    <source>
        <dbReference type="ARBA" id="ARBA00003456"/>
    </source>
</evidence>
<dbReference type="PRINTS" id="PR00126">
    <property type="entry name" value="ATPASEGAMMA"/>
</dbReference>
<dbReference type="Proteomes" id="UP000094714">
    <property type="component" value="Chromosome"/>
</dbReference>
<dbReference type="NCBIfam" id="TIGR01146">
    <property type="entry name" value="ATPsyn_F1gamma"/>
    <property type="match status" value="1"/>
</dbReference>
<sequence>MPASLAAVKRRIQSTKSTRQITSAMQMVSTAKLNQIQHHTKTYQVYAEKVQAILVSLVKSHSADSLKYEQDSSLGDLFSKRPVKKTGILIITSDRGLVGSYNSNVIKSTLDKMKEDGLNADNTVFLTVGRTGAEFFKKRGMNVAYEFTGVSDVPTYREVHDVVKQAIQLYQDQVYDRLYISYSHYVNRISSQDRTEQMLPISADGLRQTEQEIGNRTAGDGVPLPASEYEIEPSDGGMLDMLVPQYAESLIYGAILDAKTSEHASSANAMRSASDNADDIISTLQLQYNRARQAAITTEITEITGGMTAQE</sequence>
<protein>
    <recommendedName>
        <fullName evidence="11">ATP synthase gamma chain</fullName>
    </recommendedName>
    <alternativeName>
        <fullName evidence="11">ATP synthase F1 sector gamma subunit</fullName>
    </alternativeName>
    <alternativeName>
        <fullName evidence="11">F-ATPase gamma subunit</fullName>
    </alternativeName>
</protein>
<reference evidence="13 18" key="2">
    <citation type="submission" date="2016-12" db="EMBL/GenBank/DDBJ databases">
        <title>Complete Genome Sequence of Lactobacillus fermentum Strain SNUV175, a Probiotic for Treatment of Bacterial Vaginosis.</title>
        <authorList>
            <person name="Lee S."/>
            <person name="You H.J."/>
            <person name="Kwon B."/>
            <person name="Ko G."/>
        </authorList>
    </citation>
    <scope>NUCLEOTIDE SEQUENCE [LARGE SCALE GENOMIC DNA]</scope>
    <source>
        <strain evidence="13 18">SNUV175</strain>
    </source>
</reference>
<dbReference type="Proteomes" id="UP000236514">
    <property type="component" value="Unassembled WGS sequence"/>
</dbReference>
<evidence type="ECO:0000256" key="2">
    <source>
        <dbReference type="ARBA" id="ARBA00004170"/>
    </source>
</evidence>
<dbReference type="EMBL" id="CP019030">
    <property type="protein sequence ID" value="APU45443.1"/>
    <property type="molecule type" value="Genomic_DNA"/>
</dbReference>
<evidence type="ECO:0000256" key="7">
    <source>
        <dbReference type="ARBA" id="ARBA00023065"/>
    </source>
</evidence>
<keyword evidence="9 11" id="KW-0139">CF(1)</keyword>
<evidence type="ECO:0000256" key="3">
    <source>
        <dbReference type="ARBA" id="ARBA00007681"/>
    </source>
</evidence>
<reference evidence="14 20" key="4">
    <citation type="submission" date="2019-10" db="EMBL/GenBank/DDBJ databases">
        <title>Genome Sequencing and assembly of Lactobacillus fermentum I2, a lactic acid bacteria.</title>
        <authorList>
            <person name="Lopes L.S."/>
            <person name="Persinoti G.F."/>
            <person name="Riano-Pachon D.M."/>
            <person name="Labate C.A."/>
        </authorList>
    </citation>
    <scope>NUCLEOTIDE SEQUENCE [LARGE SCALE GENOMIC DNA]</scope>
    <source>
        <strain evidence="14 20">I2</strain>
    </source>
</reference>
<dbReference type="GO" id="GO:0005524">
    <property type="term" value="F:ATP binding"/>
    <property type="evidence" value="ECO:0007669"/>
    <property type="project" value="UniProtKB-UniRule"/>
</dbReference>
<dbReference type="SMR" id="A0A0F4HDT4"/>
<evidence type="ECO:0000313" key="18">
    <source>
        <dbReference type="Proteomes" id="UP000185427"/>
    </source>
</evidence>
<dbReference type="HAMAP" id="MF_00815">
    <property type="entry name" value="ATP_synth_gamma_bact"/>
    <property type="match status" value="1"/>
</dbReference>
<dbReference type="AlphaFoldDB" id="A0A0F4HDT4"/>
<dbReference type="Proteomes" id="UP000185427">
    <property type="component" value="Chromosome"/>
</dbReference>
<comment type="similarity">
    <text evidence="3 11">Belongs to the ATPase gamma chain family.</text>
</comment>
<dbReference type="Gene3D" id="3.40.1380.10">
    <property type="match status" value="1"/>
</dbReference>
<comment type="subunit">
    <text evidence="11">F-type ATPases have 2 components, CF(1) - the catalytic core - and CF(0) - the membrane proton channel. CF(1) has five subunits: alpha(3), beta(3), gamma(1), delta(1), epsilon(1). CF(0) has three main subunits: a, b and c.</text>
</comment>